<dbReference type="InterPro" id="IPR000595">
    <property type="entry name" value="cNMP-bd_dom"/>
</dbReference>
<dbReference type="InterPro" id="IPR036388">
    <property type="entry name" value="WH-like_DNA-bd_sf"/>
</dbReference>
<dbReference type="EMBL" id="MSZX01000003">
    <property type="protein sequence ID" value="OPA79118.1"/>
    <property type="molecule type" value="Genomic_DNA"/>
</dbReference>
<feature type="domain" description="Cyclic nucleotide-binding" evidence="5">
    <location>
        <begin position="34"/>
        <end position="112"/>
    </location>
</feature>
<comment type="caution">
    <text evidence="7">The sequence shown here is derived from an EMBL/GenBank/DDBJ whole genome shotgun (WGS) entry which is preliminary data.</text>
</comment>
<evidence type="ECO:0000256" key="4">
    <source>
        <dbReference type="ARBA" id="ARBA00023163"/>
    </source>
</evidence>
<dbReference type="Gene3D" id="2.60.120.10">
    <property type="entry name" value="Jelly Rolls"/>
    <property type="match status" value="1"/>
</dbReference>
<keyword evidence="4" id="KW-0804">Transcription</keyword>
<dbReference type="PROSITE" id="PS51063">
    <property type="entry name" value="HTH_CRP_2"/>
    <property type="match status" value="1"/>
</dbReference>
<dbReference type="InterPro" id="IPR036390">
    <property type="entry name" value="WH_DNA-bd_sf"/>
</dbReference>
<dbReference type="InterPro" id="IPR014710">
    <property type="entry name" value="RmlC-like_jellyroll"/>
</dbReference>
<dbReference type="GO" id="GO:0006355">
    <property type="term" value="P:regulation of DNA-templated transcription"/>
    <property type="evidence" value="ECO:0007669"/>
    <property type="project" value="InterPro"/>
</dbReference>
<evidence type="ECO:0000259" key="5">
    <source>
        <dbReference type="PROSITE" id="PS50042"/>
    </source>
</evidence>
<dbReference type="AlphaFoldDB" id="A0A1T2XH33"/>
<evidence type="ECO:0000256" key="3">
    <source>
        <dbReference type="ARBA" id="ARBA00023159"/>
    </source>
</evidence>
<dbReference type="InterPro" id="IPR012318">
    <property type="entry name" value="HTH_CRP"/>
</dbReference>
<dbReference type="Proteomes" id="UP000190188">
    <property type="component" value="Unassembled WGS sequence"/>
</dbReference>
<keyword evidence="8" id="KW-1185">Reference proteome</keyword>
<sequence>MKEIMDIEKINQYLNQFGLEDVFPEPLRQRLALYRFEPEEALCLQGEEPQFLFLLVQGKVKVYTTSTEGKTLLISFTNPLGIIGEIECLRDRENLNTVTAVSRVETIGVHKRWLTQYGLEASFLRFLLDMVTEKFYTKSISLSSSLLYPVEVRLASYLLSVSYGDEGESFSRVSMSNMKDTANLIGTSYRHLNRVLQSFCSAGLVERRKGKLAVIDRKGLTAVAGRNIYEHGERRKKI</sequence>
<dbReference type="RefSeq" id="WP_078498118.1">
    <property type="nucleotide sequence ID" value="NZ_MSZX01000003.1"/>
</dbReference>
<accession>A0A1T2XH33</accession>
<protein>
    <submittedName>
        <fullName evidence="7">Crp/Fnr family transcriptional regulator</fullName>
    </submittedName>
</protein>
<dbReference type="Pfam" id="PF00027">
    <property type="entry name" value="cNMP_binding"/>
    <property type="match status" value="1"/>
</dbReference>
<evidence type="ECO:0000313" key="7">
    <source>
        <dbReference type="EMBL" id="OPA79118.1"/>
    </source>
</evidence>
<reference evidence="7 8" key="1">
    <citation type="submission" date="2017-01" db="EMBL/GenBank/DDBJ databases">
        <title>Genome analysis of Paenibacillus selenitrireducens ES3-24.</title>
        <authorList>
            <person name="Xu D."/>
            <person name="Yao R."/>
            <person name="Zheng S."/>
        </authorList>
    </citation>
    <scope>NUCLEOTIDE SEQUENCE [LARGE SCALE GENOMIC DNA]</scope>
    <source>
        <strain evidence="7 8">ES3-24</strain>
    </source>
</reference>
<evidence type="ECO:0000259" key="6">
    <source>
        <dbReference type="PROSITE" id="PS51063"/>
    </source>
</evidence>
<name>A0A1T2XH33_9BACL</name>
<dbReference type="Gene3D" id="1.10.10.10">
    <property type="entry name" value="Winged helix-like DNA-binding domain superfamily/Winged helix DNA-binding domain"/>
    <property type="match status" value="1"/>
</dbReference>
<evidence type="ECO:0000256" key="2">
    <source>
        <dbReference type="ARBA" id="ARBA00023125"/>
    </source>
</evidence>
<evidence type="ECO:0000256" key="1">
    <source>
        <dbReference type="ARBA" id="ARBA00023015"/>
    </source>
</evidence>
<dbReference type="SUPFAM" id="SSF46785">
    <property type="entry name" value="Winged helix' DNA-binding domain"/>
    <property type="match status" value="1"/>
</dbReference>
<dbReference type="OrthoDB" id="581021at2"/>
<organism evidence="7 8">
    <name type="scientific">Paenibacillus selenitireducens</name>
    <dbReference type="NCBI Taxonomy" id="1324314"/>
    <lineage>
        <taxon>Bacteria</taxon>
        <taxon>Bacillati</taxon>
        <taxon>Bacillota</taxon>
        <taxon>Bacilli</taxon>
        <taxon>Bacillales</taxon>
        <taxon>Paenibacillaceae</taxon>
        <taxon>Paenibacillus</taxon>
    </lineage>
</organism>
<evidence type="ECO:0000313" key="8">
    <source>
        <dbReference type="Proteomes" id="UP000190188"/>
    </source>
</evidence>
<dbReference type="GO" id="GO:0003677">
    <property type="term" value="F:DNA binding"/>
    <property type="evidence" value="ECO:0007669"/>
    <property type="project" value="UniProtKB-KW"/>
</dbReference>
<proteinExistence type="predicted"/>
<keyword evidence="1" id="KW-0805">Transcription regulation</keyword>
<dbReference type="InterPro" id="IPR018490">
    <property type="entry name" value="cNMP-bd_dom_sf"/>
</dbReference>
<dbReference type="PROSITE" id="PS50042">
    <property type="entry name" value="CNMP_BINDING_3"/>
    <property type="match status" value="1"/>
</dbReference>
<gene>
    <name evidence="7" type="ORF">BVG16_08445</name>
</gene>
<feature type="domain" description="HTH crp-type" evidence="6">
    <location>
        <begin position="148"/>
        <end position="218"/>
    </location>
</feature>
<dbReference type="Pfam" id="PF13545">
    <property type="entry name" value="HTH_Crp_2"/>
    <property type="match status" value="1"/>
</dbReference>
<dbReference type="STRING" id="1324314.BVG16_08445"/>
<dbReference type="CDD" id="cd00038">
    <property type="entry name" value="CAP_ED"/>
    <property type="match status" value="1"/>
</dbReference>
<keyword evidence="3" id="KW-0010">Activator</keyword>
<dbReference type="SUPFAM" id="SSF51206">
    <property type="entry name" value="cAMP-binding domain-like"/>
    <property type="match status" value="1"/>
</dbReference>
<keyword evidence="2" id="KW-0238">DNA-binding</keyword>